<gene>
    <name evidence="2" type="ORF">DFQ10_105260</name>
</gene>
<sequence length="214" mass="24959">MKLYSSVITVMGHKLFWYGLLFVVVWLDSLIGTTDLNNWLIENTLTVIALLFLILTFKKYKFSNFSYLLICIFLCLHVYGSKYTYAHNNFGYWLQDIMHSSRNQYDRLVHFSFGLLLYYPLQEFLFKGFKFTKQIALKIPVLIILSASGLYEIIEWLVADIFFVEEGVSYLGTQGDVWDSQKDMAIAFFSVVIAATLYYVYSKLINARKDSILI</sequence>
<feature type="transmembrane region" description="Helical" evidence="1">
    <location>
        <begin position="39"/>
        <end position="57"/>
    </location>
</feature>
<dbReference type="OrthoDB" id="9786473at2"/>
<dbReference type="Pfam" id="PF09997">
    <property type="entry name" value="DUF2238"/>
    <property type="match status" value="1"/>
</dbReference>
<dbReference type="EMBL" id="QRDV01000005">
    <property type="protein sequence ID" value="RED43660.1"/>
    <property type="molecule type" value="Genomic_DNA"/>
</dbReference>
<dbReference type="InterPro" id="IPR014509">
    <property type="entry name" value="YjdF-like"/>
</dbReference>
<name>A0A3D9H2F5_9FLAO</name>
<feature type="transmembrane region" description="Helical" evidence="1">
    <location>
        <begin position="7"/>
        <end position="27"/>
    </location>
</feature>
<feature type="transmembrane region" description="Helical" evidence="1">
    <location>
        <begin position="64"/>
        <end position="85"/>
    </location>
</feature>
<dbReference type="Proteomes" id="UP000256980">
    <property type="component" value="Unassembled WGS sequence"/>
</dbReference>
<keyword evidence="1" id="KW-0472">Membrane</keyword>
<dbReference type="RefSeq" id="WP_115817750.1">
    <property type="nucleotide sequence ID" value="NZ_QRDV01000005.1"/>
</dbReference>
<evidence type="ECO:0000256" key="1">
    <source>
        <dbReference type="SAM" id="Phobius"/>
    </source>
</evidence>
<protein>
    <submittedName>
        <fullName evidence="2">Putative membrane protein</fullName>
    </submittedName>
</protein>
<dbReference type="InterPro" id="IPR058534">
    <property type="entry name" value="YjdF"/>
</dbReference>
<dbReference type="PIRSF" id="PIRSF020606">
    <property type="entry name" value="UCP020606"/>
    <property type="match status" value="1"/>
</dbReference>
<dbReference type="AlphaFoldDB" id="A0A3D9H2F5"/>
<feature type="transmembrane region" description="Helical" evidence="1">
    <location>
        <begin position="141"/>
        <end position="164"/>
    </location>
</feature>
<evidence type="ECO:0000313" key="3">
    <source>
        <dbReference type="Proteomes" id="UP000256980"/>
    </source>
</evidence>
<accession>A0A3D9H2F5</accession>
<feature type="transmembrane region" description="Helical" evidence="1">
    <location>
        <begin position="184"/>
        <end position="201"/>
    </location>
</feature>
<organism evidence="2 3">
    <name type="scientific">Winogradskyella eximia</name>
    <dbReference type="NCBI Taxonomy" id="262006"/>
    <lineage>
        <taxon>Bacteria</taxon>
        <taxon>Pseudomonadati</taxon>
        <taxon>Bacteroidota</taxon>
        <taxon>Flavobacteriia</taxon>
        <taxon>Flavobacteriales</taxon>
        <taxon>Flavobacteriaceae</taxon>
        <taxon>Winogradskyella</taxon>
    </lineage>
</organism>
<reference evidence="2 3" key="1">
    <citation type="submission" date="2018-07" db="EMBL/GenBank/DDBJ databases">
        <title>Genomic Encyclopedia of Type Strains, Phase III (KMG-III): the genomes of soil and plant-associated and newly described type strains.</title>
        <authorList>
            <person name="Whitman W."/>
        </authorList>
    </citation>
    <scope>NUCLEOTIDE SEQUENCE [LARGE SCALE GENOMIC DNA]</scope>
    <source>
        <strain evidence="2 3">CECT 7946</strain>
    </source>
</reference>
<keyword evidence="3" id="KW-1185">Reference proteome</keyword>
<keyword evidence="1" id="KW-1133">Transmembrane helix</keyword>
<feature type="transmembrane region" description="Helical" evidence="1">
    <location>
        <begin position="105"/>
        <end position="121"/>
    </location>
</feature>
<comment type="caution">
    <text evidence="2">The sequence shown here is derived from an EMBL/GenBank/DDBJ whole genome shotgun (WGS) entry which is preliminary data.</text>
</comment>
<keyword evidence="1" id="KW-0812">Transmembrane</keyword>
<proteinExistence type="predicted"/>
<evidence type="ECO:0000313" key="2">
    <source>
        <dbReference type="EMBL" id="RED43660.1"/>
    </source>
</evidence>